<protein>
    <recommendedName>
        <fullName evidence="7">Phosphatidylglycerol--prolipoprotein diacylglyceryl transferase</fullName>
        <ecNumber evidence="7">2.5.1.145</ecNumber>
    </recommendedName>
</protein>
<keyword evidence="4 7" id="KW-0812">Transmembrane</keyword>
<keyword evidence="3 7" id="KW-0808">Transferase</keyword>
<keyword evidence="9" id="KW-1185">Reference proteome</keyword>
<dbReference type="RefSeq" id="WP_076555815.1">
    <property type="nucleotide sequence ID" value="NZ_FTNU01000015.1"/>
</dbReference>
<organism evidence="8 9">
    <name type="scientific">Moraxella cuniculi DSM 21768</name>
    <dbReference type="NCBI Taxonomy" id="1122245"/>
    <lineage>
        <taxon>Bacteria</taxon>
        <taxon>Pseudomonadati</taxon>
        <taxon>Pseudomonadota</taxon>
        <taxon>Gammaproteobacteria</taxon>
        <taxon>Moraxellales</taxon>
        <taxon>Moraxellaceae</taxon>
        <taxon>Moraxella</taxon>
    </lineage>
</organism>
<dbReference type="UniPathway" id="UPA00664"/>
<evidence type="ECO:0000256" key="4">
    <source>
        <dbReference type="ARBA" id="ARBA00022692"/>
    </source>
</evidence>
<dbReference type="PANTHER" id="PTHR30589">
    <property type="entry name" value="PROLIPOPROTEIN DIACYLGLYCERYL TRANSFERASE"/>
    <property type="match status" value="1"/>
</dbReference>
<dbReference type="STRING" id="34061.B0189_03955"/>
<dbReference type="Pfam" id="PF01790">
    <property type="entry name" value="LGT"/>
    <property type="match status" value="1"/>
</dbReference>
<keyword evidence="6 7" id="KW-0472">Membrane</keyword>
<sequence>MAVLHPQFNPVALDLGVIKLHWYGLMYLLAFAAAYFLAWQRTKKREDFNAQMVSDLVFFGSLGVILGGRIGYVLLYNFGEFLANPLYLLRVWEGGMSFHGGFVGVLVAMCYFAYKYQKSAFTVLDFIAPCIPTGLLFGRIGNFINGELWGRVSQANASYLMYFPQAADADFQLLQAEPSLQSLASNIGGYLLLPRHPSQLYQAATEGVLLFVLLWWFSAKPRPRYAVSALFLLGYGISRFITEFFRQPDVGYQLIFGWMSKGQLYSVPMIVAGVILMIMAYRKPIYDWKITQ</sequence>
<dbReference type="NCBIfam" id="TIGR00544">
    <property type="entry name" value="lgt"/>
    <property type="match status" value="1"/>
</dbReference>
<feature type="transmembrane region" description="Helical" evidence="7">
    <location>
        <begin position="262"/>
        <end position="281"/>
    </location>
</feature>
<comment type="pathway">
    <text evidence="7">Protein modification; lipoprotein biosynthesis (diacylglyceryl transfer).</text>
</comment>
<dbReference type="Proteomes" id="UP000187495">
    <property type="component" value="Unassembled WGS sequence"/>
</dbReference>
<feature type="transmembrane region" description="Helical" evidence="7">
    <location>
        <begin position="200"/>
        <end position="218"/>
    </location>
</feature>
<feature type="binding site" evidence="7">
    <location>
        <position position="139"/>
    </location>
    <ligand>
        <name>a 1,2-diacyl-sn-glycero-3-phospho-(1'-sn-glycerol)</name>
        <dbReference type="ChEBI" id="CHEBI:64716"/>
    </ligand>
</feature>
<evidence type="ECO:0000256" key="1">
    <source>
        <dbReference type="ARBA" id="ARBA00007150"/>
    </source>
</evidence>
<feature type="transmembrane region" description="Helical" evidence="7">
    <location>
        <begin position="121"/>
        <end position="140"/>
    </location>
</feature>
<feature type="transmembrane region" description="Helical" evidence="7">
    <location>
        <begin position="52"/>
        <end position="76"/>
    </location>
</feature>
<reference evidence="9" key="1">
    <citation type="submission" date="2017-01" db="EMBL/GenBank/DDBJ databases">
        <authorList>
            <person name="Varghese N."/>
            <person name="Submissions S."/>
        </authorList>
    </citation>
    <scope>NUCLEOTIDE SEQUENCE [LARGE SCALE GENOMIC DNA]</scope>
    <source>
        <strain evidence="9">DSM 21768</strain>
    </source>
</reference>
<comment type="function">
    <text evidence="7">Catalyzes the transfer of the diacylglyceryl group from phosphatidylglycerol to the sulfhydryl group of the N-terminal cysteine of a prolipoprotein, the first step in the formation of mature lipoproteins.</text>
</comment>
<dbReference type="EMBL" id="FTNU01000015">
    <property type="protein sequence ID" value="SIS02155.1"/>
    <property type="molecule type" value="Genomic_DNA"/>
</dbReference>
<evidence type="ECO:0000313" key="9">
    <source>
        <dbReference type="Proteomes" id="UP000187495"/>
    </source>
</evidence>
<feature type="transmembrane region" description="Helical" evidence="7">
    <location>
        <begin position="225"/>
        <end position="242"/>
    </location>
</feature>
<dbReference type="GO" id="GO:0008961">
    <property type="term" value="F:phosphatidylglycerol-prolipoprotein diacylglyceryl transferase activity"/>
    <property type="evidence" value="ECO:0007669"/>
    <property type="project" value="UniProtKB-UniRule"/>
</dbReference>
<dbReference type="GO" id="GO:0005886">
    <property type="term" value="C:plasma membrane"/>
    <property type="evidence" value="ECO:0007669"/>
    <property type="project" value="UniProtKB-SubCell"/>
</dbReference>
<proteinExistence type="inferred from homology"/>
<evidence type="ECO:0000256" key="5">
    <source>
        <dbReference type="ARBA" id="ARBA00022989"/>
    </source>
</evidence>
<dbReference type="PROSITE" id="PS01311">
    <property type="entry name" value="LGT"/>
    <property type="match status" value="1"/>
</dbReference>
<dbReference type="GO" id="GO:0042158">
    <property type="term" value="P:lipoprotein biosynthetic process"/>
    <property type="evidence" value="ECO:0007669"/>
    <property type="project" value="UniProtKB-UniRule"/>
</dbReference>
<dbReference type="HAMAP" id="MF_01147">
    <property type="entry name" value="Lgt"/>
    <property type="match status" value="1"/>
</dbReference>
<name>A0A1N7FPG2_9GAMM</name>
<evidence type="ECO:0000313" key="8">
    <source>
        <dbReference type="EMBL" id="SIS02155.1"/>
    </source>
</evidence>
<keyword evidence="5 7" id="KW-1133">Transmembrane helix</keyword>
<comment type="catalytic activity">
    <reaction evidence="7">
        <text>L-cysteinyl-[prolipoprotein] + a 1,2-diacyl-sn-glycero-3-phospho-(1'-sn-glycerol) = an S-1,2-diacyl-sn-glyceryl-L-cysteinyl-[prolipoprotein] + sn-glycerol 1-phosphate + H(+)</text>
        <dbReference type="Rhea" id="RHEA:56712"/>
        <dbReference type="Rhea" id="RHEA-COMP:14679"/>
        <dbReference type="Rhea" id="RHEA-COMP:14680"/>
        <dbReference type="ChEBI" id="CHEBI:15378"/>
        <dbReference type="ChEBI" id="CHEBI:29950"/>
        <dbReference type="ChEBI" id="CHEBI:57685"/>
        <dbReference type="ChEBI" id="CHEBI:64716"/>
        <dbReference type="ChEBI" id="CHEBI:140658"/>
        <dbReference type="EC" id="2.5.1.145"/>
    </reaction>
</comment>
<dbReference type="AlphaFoldDB" id="A0A1N7FPG2"/>
<evidence type="ECO:0000256" key="2">
    <source>
        <dbReference type="ARBA" id="ARBA00022475"/>
    </source>
</evidence>
<comment type="similarity">
    <text evidence="1 7">Belongs to the Lgt family.</text>
</comment>
<keyword evidence="8" id="KW-0449">Lipoprotein</keyword>
<dbReference type="InterPro" id="IPR001640">
    <property type="entry name" value="Lgt"/>
</dbReference>
<gene>
    <name evidence="7" type="primary">lgt</name>
    <name evidence="8" type="ORF">SAMN02745664_11538</name>
</gene>
<accession>A0A1N7FPG2</accession>
<dbReference type="PANTHER" id="PTHR30589:SF0">
    <property type="entry name" value="PHOSPHATIDYLGLYCEROL--PROLIPOPROTEIN DIACYLGLYCERYL TRANSFERASE"/>
    <property type="match status" value="1"/>
</dbReference>
<keyword evidence="2 7" id="KW-1003">Cell membrane</keyword>
<evidence type="ECO:0000256" key="6">
    <source>
        <dbReference type="ARBA" id="ARBA00023136"/>
    </source>
</evidence>
<evidence type="ECO:0000256" key="3">
    <source>
        <dbReference type="ARBA" id="ARBA00022679"/>
    </source>
</evidence>
<dbReference type="EC" id="2.5.1.145" evidence="7"/>
<evidence type="ECO:0000256" key="7">
    <source>
        <dbReference type="HAMAP-Rule" id="MF_01147"/>
    </source>
</evidence>
<feature type="transmembrane region" description="Helical" evidence="7">
    <location>
        <begin position="20"/>
        <end position="40"/>
    </location>
</feature>
<feature type="transmembrane region" description="Helical" evidence="7">
    <location>
        <begin position="96"/>
        <end position="114"/>
    </location>
</feature>
<comment type="subcellular location">
    <subcellularLocation>
        <location evidence="7">Cell membrane</location>
        <topology evidence="7">Multi-pass membrane protein</topology>
    </subcellularLocation>
</comment>